<dbReference type="InterPro" id="IPR054075">
    <property type="entry name" value="Gp53-like_C"/>
</dbReference>
<organism evidence="2 3">
    <name type="scientific">Rhizobium leguminosarum</name>
    <dbReference type="NCBI Taxonomy" id="384"/>
    <lineage>
        <taxon>Bacteria</taxon>
        <taxon>Pseudomonadati</taxon>
        <taxon>Pseudomonadota</taxon>
        <taxon>Alphaproteobacteria</taxon>
        <taxon>Hyphomicrobiales</taxon>
        <taxon>Rhizobiaceae</taxon>
        <taxon>Rhizobium/Agrobacterium group</taxon>
        <taxon>Rhizobium</taxon>
    </lineage>
</organism>
<protein>
    <submittedName>
        <fullName evidence="2">DUF2793 domain-containing protein</fullName>
    </submittedName>
</protein>
<sequence>MTTTAPPGAPASGDIYLLPAGSTGAWAGKDGMLAEWLGLSWAFTTPKNGHGISLPDGRVFERIAGAYVEKLALDSQSGKWLFAVAGGTSSALTATLAPAPAALVAGMQVRLQVATANPGAATLNLNGLGAVSIYRPFDNSLSAGDIGVGINTLIYDGTYWRLVSPANVVSGSPASRWTKFSNGLIMQWGGLGTSTGGPVTVTFPIAFPTALTSVVVSDESSPIVSSQMSVFGVGNKTTSSFQVSATKDFSTAVADSGLWIAMGY</sequence>
<dbReference type="InterPro" id="IPR021251">
    <property type="entry name" value="DUF2793"/>
</dbReference>
<proteinExistence type="predicted"/>
<reference evidence="2 3" key="1">
    <citation type="submission" date="2019-01" db="EMBL/GenBank/DDBJ databases">
        <title>RHIZO-ID as a novel technology for direct rhizobia identification.</title>
        <authorList>
            <person name="De Meyer S.E."/>
        </authorList>
    </citation>
    <scope>NUCLEOTIDE SEQUENCE [LARGE SCALE GENOMIC DNA]</scope>
    <source>
        <strain evidence="2 3">WSM448</strain>
    </source>
</reference>
<dbReference type="EMBL" id="SBHX01000035">
    <property type="protein sequence ID" value="RWX30762.1"/>
    <property type="molecule type" value="Genomic_DNA"/>
</dbReference>
<dbReference type="Pfam" id="PF21882">
    <property type="entry name" value="Gp53-like_C"/>
    <property type="match status" value="1"/>
</dbReference>
<dbReference type="AlphaFoldDB" id="A0A444I177"/>
<evidence type="ECO:0000313" key="2">
    <source>
        <dbReference type="EMBL" id="RWX30762.1"/>
    </source>
</evidence>
<dbReference type="Pfam" id="PF10983">
    <property type="entry name" value="DUF2793"/>
    <property type="match status" value="1"/>
</dbReference>
<feature type="domain" description="Putative tail fiber protein gp53-like C-terminal" evidence="1">
    <location>
        <begin position="179"/>
        <end position="264"/>
    </location>
</feature>
<evidence type="ECO:0000259" key="1">
    <source>
        <dbReference type="Pfam" id="PF21882"/>
    </source>
</evidence>
<name>A0A444I177_RHILE</name>
<evidence type="ECO:0000313" key="3">
    <source>
        <dbReference type="Proteomes" id="UP000283817"/>
    </source>
</evidence>
<dbReference type="Proteomes" id="UP000283817">
    <property type="component" value="Unassembled WGS sequence"/>
</dbReference>
<accession>A0A444I177</accession>
<dbReference type="Gene3D" id="2.60.40.3940">
    <property type="match status" value="1"/>
</dbReference>
<gene>
    <name evidence="2" type="ORF">EHI47_14280</name>
</gene>
<comment type="caution">
    <text evidence="2">The sequence shown here is derived from an EMBL/GenBank/DDBJ whole genome shotgun (WGS) entry which is preliminary data.</text>
</comment>